<evidence type="ECO:0000313" key="2">
    <source>
        <dbReference type="Proteomes" id="UP000316256"/>
    </source>
</evidence>
<dbReference type="OrthoDB" id="4775484at2"/>
<proteinExistence type="predicted"/>
<protein>
    <submittedName>
        <fullName evidence="1">Uncharacterized protein</fullName>
    </submittedName>
</protein>
<evidence type="ECO:0000313" key="1">
    <source>
        <dbReference type="EMBL" id="TQF73733.1"/>
    </source>
</evidence>
<dbReference type="AlphaFoldDB" id="A0A541BN35"/>
<reference evidence="1 2" key="1">
    <citation type="submission" date="2019-06" db="EMBL/GenBank/DDBJ databases">
        <title>Rhodococcus spaelei sp. nov., isolated from a cave.</title>
        <authorList>
            <person name="Lee S.D."/>
        </authorList>
    </citation>
    <scope>NUCLEOTIDE SEQUENCE [LARGE SCALE GENOMIC DNA]</scope>
    <source>
        <strain evidence="1 2">C9-5</strain>
    </source>
</reference>
<gene>
    <name evidence="1" type="ORF">FK531_09065</name>
</gene>
<organism evidence="1 2">
    <name type="scientific">Rhodococcus spelaei</name>
    <dbReference type="NCBI Taxonomy" id="2546320"/>
    <lineage>
        <taxon>Bacteria</taxon>
        <taxon>Bacillati</taxon>
        <taxon>Actinomycetota</taxon>
        <taxon>Actinomycetes</taxon>
        <taxon>Mycobacteriales</taxon>
        <taxon>Nocardiaceae</taxon>
        <taxon>Rhodococcus</taxon>
    </lineage>
</organism>
<accession>A0A541BN35</accession>
<dbReference type="Proteomes" id="UP000316256">
    <property type="component" value="Unassembled WGS sequence"/>
</dbReference>
<name>A0A541BN35_9NOCA</name>
<dbReference type="EMBL" id="VIGH01000003">
    <property type="protein sequence ID" value="TQF73733.1"/>
    <property type="molecule type" value="Genomic_DNA"/>
</dbReference>
<keyword evidence="2" id="KW-1185">Reference proteome</keyword>
<comment type="caution">
    <text evidence="1">The sequence shown here is derived from an EMBL/GenBank/DDBJ whole genome shotgun (WGS) entry which is preliminary data.</text>
</comment>
<sequence>MVAAAACVVALVVLVVVLGVLTPPRPSSIATDRLGPDSGEEVAQYLDRARASLAEPESGDPRWALVSLAPETTARQAYTLADGVRVSQVLFRVPLDRVQTPLIVVDVAGEESVLRAPAVAADRSQGSTGEWDRQAQIDAVSATRLAQDCACVVGLTVRGDLDRLRALAGTPGVRAVEALPPDAVFGRFAVNPLLPEQTQTAAPGPDDGEVPAQ</sequence>